<keyword evidence="3" id="KW-1185">Reference proteome</keyword>
<dbReference type="EMBL" id="JAQIZT010000005">
    <property type="protein sequence ID" value="KAJ6999067.1"/>
    <property type="molecule type" value="Genomic_DNA"/>
</dbReference>
<feature type="transmembrane region" description="Helical" evidence="1">
    <location>
        <begin position="20"/>
        <end position="41"/>
    </location>
</feature>
<keyword evidence="1" id="KW-0812">Transmembrane</keyword>
<sequence length="52" mass="5963">MAIWCAMLLPSCTHRLTKWIVPELLSATIFAFLFLGAHHFWDLTSYLGVLQV</sequence>
<organism evidence="2 3">
    <name type="scientific">Populus alba x Populus x berolinensis</name>
    <dbReference type="NCBI Taxonomy" id="444605"/>
    <lineage>
        <taxon>Eukaryota</taxon>
        <taxon>Viridiplantae</taxon>
        <taxon>Streptophyta</taxon>
        <taxon>Embryophyta</taxon>
        <taxon>Tracheophyta</taxon>
        <taxon>Spermatophyta</taxon>
        <taxon>Magnoliopsida</taxon>
        <taxon>eudicotyledons</taxon>
        <taxon>Gunneridae</taxon>
        <taxon>Pentapetalae</taxon>
        <taxon>rosids</taxon>
        <taxon>fabids</taxon>
        <taxon>Malpighiales</taxon>
        <taxon>Salicaceae</taxon>
        <taxon>Saliceae</taxon>
        <taxon>Populus</taxon>
    </lineage>
</organism>
<accession>A0AAD6R016</accession>
<dbReference type="Proteomes" id="UP001164929">
    <property type="component" value="Chromosome 5"/>
</dbReference>
<keyword evidence="1" id="KW-1133">Transmembrane helix</keyword>
<dbReference type="AlphaFoldDB" id="A0AAD6R016"/>
<name>A0AAD6R016_9ROSI</name>
<evidence type="ECO:0000313" key="3">
    <source>
        <dbReference type="Proteomes" id="UP001164929"/>
    </source>
</evidence>
<keyword evidence="1" id="KW-0472">Membrane</keyword>
<evidence type="ECO:0000313" key="2">
    <source>
        <dbReference type="EMBL" id="KAJ6999067.1"/>
    </source>
</evidence>
<protein>
    <submittedName>
        <fullName evidence="2">Uncharacterized protein</fullName>
    </submittedName>
</protein>
<comment type="caution">
    <text evidence="2">The sequence shown here is derived from an EMBL/GenBank/DDBJ whole genome shotgun (WGS) entry which is preliminary data.</text>
</comment>
<proteinExistence type="predicted"/>
<gene>
    <name evidence="2" type="ORF">NC653_015030</name>
</gene>
<evidence type="ECO:0000256" key="1">
    <source>
        <dbReference type="SAM" id="Phobius"/>
    </source>
</evidence>
<reference evidence="2" key="1">
    <citation type="journal article" date="2023" name="Mol. Ecol. Resour.">
        <title>Chromosome-level genome assembly of a triploid poplar Populus alba 'Berolinensis'.</title>
        <authorList>
            <person name="Chen S."/>
            <person name="Yu Y."/>
            <person name="Wang X."/>
            <person name="Wang S."/>
            <person name="Zhang T."/>
            <person name="Zhou Y."/>
            <person name="He R."/>
            <person name="Meng N."/>
            <person name="Wang Y."/>
            <person name="Liu W."/>
            <person name="Liu Z."/>
            <person name="Liu J."/>
            <person name="Guo Q."/>
            <person name="Huang H."/>
            <person name="Sederoff R.R."/>
            <person name="Wang G."/>
            <person name="Qu G."/>
            <person name="Chen S."/>
        </authorList>
    </citation>
    <scope>NUCLEOTIDE SEQUENCE</scope>
    <source>
        <strain evidence="2">SC-2020</strain>
    </source>
</reference>